<name>A0A098R0K7_9SPIO</name>
<dbReference type="GO" id="GO:0004750">
    <property type="term" value="F:D-ribulose-phosphate 3-epimerase activity"/>
    <property type="evidence" value="ECO:0007669"/>
    <property type="project" value="UniProtKB-UniRule"/>
</dbReference>
<feature type="binding site" evidence="10">
    <location>
        <begin position="182"/>
        <end position="184"/>
    </location>
    <ligand>
        <name>substrate</name>
    </ligand>
</feature>
<dbReference type="Pfam" id="PF00834">
    <property type="entry name" value="Ribul_P_3_epim"/>
    <property type="match status" value="1"/>
</dbReference>
<comment type="caution">
    <text evidence="15">The sequence shown here is derived from an EMBL/GenBank/DDBJ whole genome shotgun (WGS) entry which is preliminary data.</text>
</comment>
<comment type="cofactor">
    <cofactor evidence="10 13">
        <name>a divalent metal cation</name>
        <dbReference type="ChEBI" id="CHEBI:60240"/>
    </cofactor>
    <text evidence="10 13">Binds 1 divalent metal cation per subunit.</text>
</comment>
<dbReference type="EMBL" id="JNUP01000003">
    <property type="protein sequence ID" value="KGE73695.1"/>
    <property type="molecule type" value="Genomic_DNA"/>
</dbReference>
<comment type="cofactor">
    <cofactor evidence="4">
        <name>Zn(2+)</name>
        <dbReference type="ChEBI" id="CHEBI:29105"/>
    </cofactor>
</comment>
<dbReference type="SUPFAM" id="SSF51366">
    <property type="entry name" value="Ribulose-phoshate binding barrel"/>
    <property type="match status" value="1"/>
</dbReference>
<evidence type="ECO:0000256" key="5">
    <source>
        <dbReference type="ARBA" id="ARBA00001954"/>
    </source>
</evidence>
<comment type="pathway">
    <text evidence="10">Carbohydrate degradation.</text>
</comment>
<dbReference type="InterPro" id="IPR011060">
    <property type="entry name" value="RibuloseP-bd_barrel"/>
</dbReference>
<dbReference type="InterPro" id="IPR000056">
    <property type="entry name" value="Ribul_P_3_epim-like"/>
</dbReference>
<dbReference type="NCBIfam" id="NF004076">
    <property type="entry name" value="PRK05581.1-4"/>
    <property type="match status" value="1"/>
</dbReference>
<dbReference type="Gene3D" id="3.20.20.70">
    <property type="entry name" value="Aldolase class I"/>
    <property type="match status" value="1"/>
</dbReference>
<protein>
    <recommendedName>
        <fullName evidence="7 10">Ribulose-phosphate 3-epimerase</fullName>
        <ecNumber evidence="7 10">5.1.3.1</ecNumber>
    </recommendedName>
</protein>
<evidence type="ECO:0000313" key="16">
    <source>
        <dbReference type="Proteomes" id="UP000029692"/>
    </source>
</evidence>
<dbReference type="OrthoDB" id="1645589at2"/>
<feature type="binding site" evidence="10 13">
    <location>
        <position position="42"/>
    </location>
    <ligand>
        <name>a divalent metal cation</name>
        <dbReference type="ChEBI" id="CHEBI:60240"/>
    </ligand>
</feature>
<dbReference type="EC" id="5.1.3.1" evidence="7 10"/>
<dbReference type="InterPro" id="IPR013785">
    <property type="entry name" value="Aldolase_TIM"/>
</dbReference>
<dbReference type="PANTHER" id="PTHR11749">
    <property type="entry name" value="RIBULOSE-5-PHOSPHATE-3-EPIMERASE"/>
    <property type="match status" value="1"/>
</dbReference>
<dbReference type="GO" id="GO:0006098">
    <property type="term" value="P:pentose-phosphate shunt"/>
    <property type="evidence" value="ECO:0007669"/>
    <property type="project" value="UniProtKB-UniRule"/>
</dbReference>
<dbReference type="Proteomes" id="UP000029692">
    <property type="component" value="Unassembled WGS sequence"/>
</dbReference>
<evidence type="ECO:0000256" key="11">
    <source>
        <dbReference type="PIRNR" id="PIRNR001461"/>
    </source>
</evidence>
<feature type="binding site" evidence="10 13">
    <location>
        <position position="182"/>
    </location>
    <ligand>
        <name>a divalent metal cation</name>
        <dbReference type="ChEBI" id="CHEBI:60240"/>
    </ligand>
</feature>
<feature type="binding site" evidence="14">
    <location>
        <position position="184"/>
    </location>
    <ligand>
        <name>substrate</name>
    </ligand>
</feature>
<comment type="cofactor">
    <cofactor evidence="2">
        <name>Mn(2+)</name>
        <dbReference type="ChEBI" id="CHEBI:29035"/>
    </cofactor>
</comment>
<feature type="binding site" evidence="10 13">
    <location>
        <position position="73"/>
    </location>
    <ligand>
        <name>a divalent metal cation</name>
        <dbReference type="ChEBI" id="CHEBI:60240"/>
    </ligand>
</feature>
<proteinExistence type="inferred from homology"/>
<gene>
    <name evidence="10" type="primary">rpe</name>
    <name evidence="15" type="ORF">DC28_00175</name>
</gene>
<dbReference type="NCBIfam" id="TIGR01163">
    <property type="entry name" value="rpe"/>
    <property type="match status" value="1"/>
</dbReference>
<dbReference type="GO" id="GO:0005737">
    <property type="term" value="C:cytoplasm"/>
    <property type="evidence" value="ECO:0007669"/>
    <property type="project" value="UniProtKB-ARBA"/>
</dbReference>
<evidence type="ECO:0000256" key="9">
    <source>
        <dbReference type="ARBA" id="ARBA00023235"/>
    </source>
</evidence>
<comment type="cofactor">
    <cofactor evidence="3">
        <name>Co(2+)</name>
        <dbReference type="ChEBI" id="CHEBI:48828"/>
    </cofactor>
</comment>
<comment type="cofactor">
    <cofactor evidence="5">
        <name>Fe(2+)</name>
        <dbReference type="ChEBI" id="CHEBI:29033"/>
    </cofactor>
</comment>
<dbReference type="STRING" id="1480694.DC28_00175"/>
<comment type="similarity">
    <text evidence="6 10 11">Belongs to the ribulose-phosphate 3-epimerase family.</text>
</comment>
<evidence type="ECO:0000256" key="3">
    <source>
        <dbReference type="ARBA" id="ARBA00001941"/>
    </source>
</evidence>
<dbReference type="RefSeq" id="WP_037544602.1">
    <property type="nucleotide sequence ID" value="NZ_JNUP01000003.1"/>
</dbReference>
<keyword evidence="13" id="KW-0862">Zinc</keyword>
<feature type="active site" description="Proton acceptor" evidence="10 12">
    <location>
        <position position="42"/>
    </location>
</feature>
<feature type="active site" description="Proton donor" evidence="10 12">
    <location>
        <position position="182"/>
    </location>
</feature>
<evidence type="ECO:0000256" key="10">
    <source>
        <dbReference type="HAMAP-Rule" id="MF_02227"/>
    </source>
</evidence>
<keyword evidence="16" id="KW-1185">Reference proteome</keyword>
<keyword evidence="13" id="KW-0464">Manganese</keyword>
<dbReference type="PROSITE" id="PS01085">
    <property type="entry name" value="RIBUL_P_3_EPIMER_1"/>
    <property type="match status" value="1"/>
</dbReference>
<comment type="catalytic activity">
    <reaction evidence="1 10 11">
        <text>D-ribulose 5-phosphate = D-xylulose 5-phosphate</text>
        <dbReference type="Rhea" id="RHEA:13677"/>
        <dbReference type="ChEBI" id="CHEBI:57737"/>
        <dbReference type="ChEBI" id="CHEBI:58121"/>
        <dbReference type="EC" id="5.1.3.1"/>
    </reaction>
</comment>
<evidence type="ECO:0000256" key="14">
    <source>
        <dbReference type="PIRSR" id="PIRSR001461-3"/>
    </source>
</evidence>
<dbReference type="InterPro" id="IPR026019">
    <property type="entry name" value="Ribul_P_3_epim"/>
</dbReference>
<evidence type="ECO:0000256" key="6">
    <source>
        <dbReference type="ARBA" id="ARBA00009541"/>
    </source>
</evidence>
<dbReference type="CDD" id="cd00429">
    <property type="entry name" value="RPE"/>
    <property type="match status" value="1"/>
</dbReference>
<dbReference type="FunFam" id="3.20.20.70:FF:000004">
    <property type="entry name" value="Ribulose-phosphate 3-epimerase"/>
    <property type="match status" value="1"/>
</dbReference>
<dbReference type="HAMAP" id="MF_02227">
    <property type="entry name" value="RPE"/>
    <property type="match status" value="1"/>
</dbReference>
<dbReference type="GO" id="GO:0046872">
    <property type="term" value="F:metal ion binding"/>
    <property type="evidence" value="ECO:0007669"/>
    <property type="project" value="UniProtKB-UniRule"/>
</dbReference>
<keyword evidence="13" id="KW-0170">Cobalt</keyword>
<reference evidence="15 16" key="1">
    <citation type="submission" date="2014-05" db="EMBL/GenBank/DDBJ databases">
        <title>De novo Genome Sequence of Spirocheata sp.</title>
        <authorList>
            <person name="Shivani Y."/>
            <person name="Subhash Y."/>
            <person name="Tushar L."/>
            <person name="Sasikala C."/>
            <person name="Ramana C.V."/>
        </authorList>
    </citation>
    <scope>NUCLEOTIDE SEQUENCE [LARGE SCALE GENOMIC DNA]</scope>
    <source>
        <strain evidence="15 16">JC230</strain>
    </source>
</reference>
<dbReference type="PIRSF" id="PIRSF001461">
    <property type="entry name" value="RPE"/>
    <property type="match status" value="1"/>
</dbReference>
<feature type="binding site" evidence="10 14">
    <location>
        <position position="73"/>
    </location>
    <ligand>
        <name>substrate</name>
    </ligand>
</feature>
<dbReference type="GO" id="GO:0019323">
    <property type="term" value="P:pentose catabolic process"/>
    <property type="evidence" value="ECO:0007669"/>
    <property type="project" value="UniProtKB-UniRule"/>
</dbReference>
<sequence>MLQENSKENRIVAPSLLAANFFTLSTEIAKVHDTSAQWIHLDVMDGHFVPNLTFGPKIIQDLRPQTDRFLDSHLMVSNPDFLIPLMAEAGVDAITIHSEAVIHLHRSIQTIKALGKLAGVSIVPSTPVSALSEILSFVDIVLVMTVNPGFGGQSLIESASDKIKSLDAIRIKMGYNFRISVDGGVNSSTAPSLWKKGADILVTGSSFFSDPDPRSFTSFLLSC</sequence>
<organism evidence="15 16">
    <name type="scientific">Spirochaeta lutea</name>
    <dbReference type="NCBI Taxonomy" id="1480694"/>
    <lineage>
        <taxon>Bacteria</taxon>
        <taxon>Pseudomonadati</taxon>
        <taxon>Spirochaetota</taxon>
        <taxon>Spirochaetia</taxon>
        <taxon>Spirochaetales</taxon>
        <taxon>Spirochaetaceae</taxon>
        <taxon>Spirochaeta</taxon>
    </lineage>
</organism>
<feature type="binding site" evidence="10 14">
    <location>
        <position position="15"/>
    </location>
    <ligand>
        <name>substrate</name>
    </ligand>
</feature>
<feature type="binding site" evidence="10 14">
    <location>
        <begin position="149"/>
        <end position="152"/>
    </location>
    <ligand>
        <name>substrate</name>
    </ligand>
</feature>
<evidence type="ECO:0000256" key="2">
    <source>
        <dbReference type="ARBA" id="ARBA00001936"/>
    </source>
</evidence>
<evidence type="ECO:0000256" key="8">
    <source>
        <dbReference type="ARBA" id="ARBA00022723"/>
    </source>
</evidence>
<evidence type="ECO:0000256" key="4">
    <source>
        <dbReference type="ARBA" id="ARBA00001947"/>
    </source>
</evidence>
<keyword evidence="10 11" id="KW-0119">Carbohydrate metabolism</keyword>
<dbReference type="AlphaFoldDB" id="A0A098R0K7"/>
<keyword evidence="9 10" id="KW-0413">Isomerase</keyword>
<dbReference type="eggNOG" id="COG0036">
    <property type="taxonomic scope" value="Bacteria"/>
</dbReference>
<evidence type="ECO:0000256" key="1">
    <source>
        <dbReference type="ARBA" id="ARBA00001782"/>
    </source>
</evidence>
<evidence type="ECO:0000313" key="15">
    <source>
        <dbReference type="EMBL" id="KGE73695.1"/>
    </source>
</evidence>
<keyword evidence="8 10" id="KW-0479">Metal-binding</keyword>
<evidence type="ECO:0000256" key="12">
    <source>
        <dbReference type="PIRSR" id="PIRSR001461-1"/>
    </source>
</evidence>
<comment type="function">
    <text evidence="10">Catalyzes the reversible epimerization of D-ribulose 5-phosphate to D-xylulose 5-phosphate.</text>
</comment>
<feature type="binding site" evidence="10 14">
    <location>
        <begin position="204"/>
        <end position="205"/>
    </location>
    <ligand>
        <name>substrate</name>
    </ligand>
</feature>
<evidence type="ECO:0000256" key="7">
    <source>
        <dbReference type="ARBA" id="ARBA00013188"/>
    </source>
</evidence>
<accession>A0A098R0K7</accession>
<feature type="binding site" evidence="10 13">
    <location>
        <position position="40"/>
    </location>
    <ligand>
        <name>a divalent metal cation</name>
        <dbReference type="ChEBI" id="CHEBI:60240"/>
    </ligand>
</feature>
<evidence type="ECO:0000256" key="13">
    <source>
        <dbReference type="PIRSR" id="PIRSR001461-2"/>
    </source>
</evidence>